<comment type="caution">
    <text evidence="1">The sequence shown here is derived from an EMBL/GenBank/DDBJ whole genome shotgun (WGS) entry which is preliminary data.</text>
</comment>
<sequence length="156" mass="17882">MTAFTEEEWCNKVIKELTRVLKPNGWLEIMEGDLVFNPEGPTGKILMDAFRSVLLSKSINPQICQKLRTWLSESTQLLNLSCEERSGPIGKWAGRVGELACQDFCDTLYALRGVLAGTLEKNSEEYGEMVMEFVKECNENKSSFRHFRFFCQKLNI</sequence>
<reference evidence="1" key="1">
    <citation type="submission" date="2021-06" db="EMBL/GenBank/DDBJ databases">
        <authorList>
            <person name="Kallberg Y."/>
            <person name="Tangrot J."/>
            <person name="Rosling A."/>
        </authorList>
    </citation>
    <scope>NUCLEOTIDE SEQUENCE</scope>
    <source>
        <strain evidence="1">CL356</strain>
    </source>
</reference>
<keyword evidence="2" id="KW-1185">Reference proteome</keyword>
<dbReference type="Proteomes" id="UP000789525">
    <property type="component" value="Unassembled WGS sequence"/>
</dbReference>
<evidence type="ECO:0000313" key="1">
    <source>
        <dbReference type="EMBL" id="CAG8460179.1"/>
    </source>
</evidence>
<evidence type="ECO:0000313" key="2">
    <source>
        <dbReference type="Proteomes" id="UP000789525"/>
    </source>
</evidence>
<dbReference type="EMBL" id="CAJVPT010001300">
    <property type="protein sequence ID" value="CAG8460179.1"/>
    <property type="molecule type" value="Genomic_DNA"/>
</dbReference>
<name>A0ACA9K9I3_9GLOM</name>
<organism evidence="1 2">
    <name type="scientific">Acaulospora colombiana</name>
    <dbReference type="NCBI Taxonomy" id="27376"/>
    <lineage>
        <taxon>Eukaryota</taxon>
        <taxon>Fungi</taxon>
        <taxon>Fungi incertae sedis</taxon>
        <taxon>Mucoromycota</taxon>
        <taxon>Glomeromycotina</taxon>
        <taxon>Glomeromycetes</taxon>
        <taxon>Diversisporales</taxon>
        <taxon>Acaulosporaceae</taxon>
        <taxon>Acaulospora</taxon>
    </lineage>
</organism>
<accession>A0ACA9K9I3</accession>
<proteinExistence type="predicted"/>
<gene>
    <name evidence="1" type="ORF">ACOLOM_LOCUS1139</name>
</gene>
<protein>
    <submittedName>
        <fullName evidence="1">7606_t:CDS:1</fullName>
    </submittedName>
</protein>